<keyword evidence="2" id="KW-0804">Transcription</keyword>
<keyword evidence="1" id="KW-0805">Transcription regulation</keyword>
<dbReference type="SUPFAM" id="SSF46689">
    <property type="entry name" value="Homeodomain-like"/>
    <property type="match status" value="2"/>
</dbReference>
<reference evidence="5" key="1">
    <citation type="journal article" date="2019" name="Int. J. Syst. Evol. Microbiol.">
        <title>The Global Catalogue of Microorganisms (GCM) 10K type strain sequencing project: providing services to taxonomists for standard genome sequencing and annotation.</title>
        <authorList>
            <consortium name="The Broad Institute Genomics Platform"/>
            <consortium name="The Broad Institute Genome Sequencing Center for Infectious Disease"/>
            <person name="Wu L."/>
            <person name="Ma J."/>
        </authorList>
    </citation>
    <scope>NUCLEOTIDE SEQUENCE [LARGE SCALE GENOMIC DNA]</scope>
    <source>
        <strain evidence="5">JCM 16914</strain>
    </source>
</reference>
<keyword evidence="5" id="KW-1185">Reference proteome</keyword>
<comment type="caution">
    <text evidence="4">The sequence shown here is derived from an EMBL/GenBank/DDBJ whole genome shotgun (WGS) entry which is preliminary data.</text>
</comment>
<evidence type="ECO:0000259" key="3">
    <source>
        <dbReference type="PROSITE" id="PS01124"/>
    </source>
</evidence>
<feature type="domain" description="HTH araC/xylS-type" evidence="3">
    <location>
        <begin position="218"/>
        <end position="313"/>
    </location>
</feature>
<gene>
    <name evidence="4" type="primary">foxR</name>
    <name evidence="4" type="ORF">GCM10022228_03350</name>
</gene>
<proteinExistence type="predicted"/>
<dbReference type="EMBL" id="BAAAZT010000015">
    <property type="protein sequence ID" value="GAA3895724.1"/>
    <property type="molecule type" value="Genomic_DNA"/>
</dbReference>
<dbReference type="PROSITE" id="PS01124">
    <property type="entry name" value="HTH_ARAC_FAMILY_2"/>
    <property type="match status" value="1"/>
</dbReference>
<dbReference type="RefSeq" id="WP_017429321.1">
    <property type="nucleotide sequence ID" value="NZ_BAAAZT010000015.1"/>
</dbReference>
<dbReference type="Gene3D" id="1.10.10.60">
    <property type="entry name" value="Homeodomain-like"/>
    <property type="match status" value="1"/>
</dbReference>
<accession>A0ABP7L814</accession>
<dbReference type="InterPro" id="IPR009057">
    <property type="entry name" value="Homeodomain-like_sf"/>
</dbReference>
<dbReference type="PANTHER" id="PTHR47893:SF1">
    <property type="entry name" value="REGULATORY PROTEIN PCHR"/>
    <property type="match status" value="1"/>
</dbReference>
<name>A0ABP7L814_9GAMM</name>
<dbReference type="InterPro" id="IPR053142">
    <property type="entry name" value="PchR_regulatory_protein"/>
</dbReference>
<dbReference type="PANTHER" id="PTHR47893">
    <property type="entry name" value="REGULATORY PROTEIN PCHR"/>
    <property type="match status" value="1"/>
</dbReference>
<evidence type="ECO:0000256" key="1">
    <source>
        <dbReference type="ARBA" id="ARBA00023015"/>
    </source>
</evidence>
<protein>
    <submittedName>
        <fullName evidence="4">Ferrioxamine uptake transcriptional regulator FoxR</fullName>
    </submittedName>
</protein>
<dbReference type="SMART" id="SM00342">
    <property type="entry name" value="HTH_ARAC"/>
    <property type="match status" value="1"/>
</dbReference>
<sequence length="313" mass="34912">MQIYAEDLKKFGARHGILYRFGDNDFLGENQASQMPSRPILSGHVLEETPRPGWLMTFSDVDVLEPYDSCSRLVAPLFICIVLKGSIDVCIGSRRHRLNAGNAMSARLAEQLPLQVHQAAGQRLITLNLALEGDAIEALSQQPAIGPLLAADRPHLHLWTLPGYVTPMLEQVTAPQPSAGQHCLLLEAICLQLLSHGLPHRDYIRCSGISPGERERLERVRRRLHNAPTESHTLADLALQASMSQTSLRTKFQRCFGLSLFDYLRERRLQLAYQLLQQGYSVQQAAHLGGYNHATNFSTAFRRRFGMSPSALA</sequence>
<organism evidence="4 5">
    <name type="scientific">Halomonas cibimaris</name>
    <dbReference type="NCBI Taxonomy" id="657012"/>
    <lineage>
        <taxon>Bacteria</taxon>
        <taxon>Pseudomonadati</taxon>
        <taxon>Pseudomonadota</taxon>
        <taxon>Gammaproteobacteria</taxon>
        <taxon>Oceanospirillales</taxon>
        <taxon>Halomonadaceae</taxon>
        <taxon>Halomonas</taxon>
    </lineage>
</organism>
<evidence type="ECO:0000313" key="5">
    <source>
        <dbReference type="Proteomes" id="UP001500133"/>
    </source>
</evidence>
<evidence type="ECO:0000313" key="4">
    <source>
        <dbReference type="EMBL" id="GAA3895724.1"/>
    </source>
</evidence>
<dbReference type="InterPro" id="IPR018060">
    <property type="entry name" value="HTH_AraC"/>
</dbReference>
<evidence type="ECO:0000256" key="2">
    <source>
        <dbReference type="ARBA" id="ARBA00023163"/>
    </source>
</evidence>
<dbReference type="Proteomes" id="UP001500133">
    <property type="component" value="Unassembled WGS sequence"/>
</dbReference>
<dbReference type="Pfam" id="PF12833">
    <property type="entry name" value="HTH_18"/>
    <property type="match status" value="1"/>
</dbReference>